<dbReference type="EMBL" id="CAFBPU010000016">
    <property type="protein sequence ID" value="CAB5030883.1"/>
    <property type="molecule type" value="Genomic_DNA"/>
</dbReference>
<dbReference type="InterPro" id="IPR027396">
    <property type="entry name" value="DsrEFH-like"/>
</dbReference>
<organism evidence="2">
    <name type="scientific">freshwater metagenome</name>
    <dbReference type="NCBI Taxonomy" id="449393"/>
    <lineage>
        <taxon>unclassified sequences</taxon>
        <taxon>metagenomes</taxon>
        <taxon>ecological metagenomes</taxon>
    </lineage>
</organism>
<accession>A0A6J7INL6</accession>
<evidence type="ECO:0000313" key="3">
    <source>
        <dbReference type="EMBL" id="CAB5030883.1"/>
    </source>
</evidence>
<dbReference type="SUPFAM" id="SSF75169">
    <property type="entry name" value="DsrEFH-like"/>
    <property type="match status" value="1"/>
</dbReference>
<dbReference type="EMBL" id="CAFBIZ010000022">
    <property type="protein sequence ID" value="CAB4846796.1"/>
    <property type="molecule type" value="Genomic_DNA"/>
</dbReference>
<proteinExistence type="predicted"/>
<dbReference type="InterPro" id="IPR003787">
    <property type="entry name" value="Sulphur_relay_DsrE/F-like"/>
</dbReference>
<protein>
    <submittedName>
        <fullName evidence="2">Unannotated protein</fullName>
    </submittedName>
</protein>
<sequence>MSRRLLIKVTCGADEPERLSQALTVAATAVASGVEVSLWLTGDASWLAVPGRVPDLGLEHALSLGDLVETVLAGGRMTLCSQCAARREITPESVWDGVRIAGAATFVDEATSSDVQALIY</sequence>
<dbReference type="EMBL" id="CAFBND010000013">
    <property type="protein sequence ID" value="CAB4932286.1"/>
    <property type="molecule type" value="Genomic_DNA"/>
</dbReference>
<dbReference type="Pfam" id="PF02635">
    <property type="entry name" value="DsrE"/>
    <property type="match status" value="1"/>
</dbReference>
<dbReference type="AlphaFoldDB" id="A0A6J7INL6"/>
<evidence type="ECO:0000313" key="2">
    <source>
        <dbReference type="EMBL" id="CAB4932286.1"/>
    </source>
</evidence>
<name>A0A6J7INL6_9ZZZZ</name>
<gene>
    <name evidence="1" type="ORF">UFOPK3268_00306</name>
    <name evidence="2" type="ORF">UFOPK3752_00511</name>
    <name evidence="3" type="ORF">UFOPK4150_00951</name>
</gene>
<reference evidence="2" key="1">
    <citation type="submission" date="2020-05" db="EMBL/GenBank/DDBJ databases">
        <authorList>
            <person name="Chiriac C."/>
            <person name="Salcher M."/>
            <person name="Ghai R."/>
            <person name="Kavagutti S V."/>
        </authorList>
    </citation>
    <scope>NUCLEOTIDE SEQUENCE</scope>
</reference>
<dbReference type="Gene3D" id="3.40.1260.10">
    <property type="entry name" value="DsrEFH-like"/>
    <property type="match status" value="1"/>
</dbReference>
<evidence type="ECO:0000313" key="1">
    <source>
        <dbReference type="EMBL" id="CAB4846796.1"/>
    </source>
</evidence>